<dbReference type="OrthoDB" id="9801609at2"/>
<evidence type="ECO:0000256" key="1">
    <source>
        <dbReference type="ARBA" id="ARBA00022679"/>
    </source>
</evidence>
<dbReference type="AlphaFoldDB" id="A0A1M6FT26"/>
<sequence length="328" mass="37735">MKIHFFERNPADNQISIEKLFGILKIEFLKKNVQCVNIINPYSLKMILKTGFYFRKNQGDINHITGDIHWASLFLDSKRTILTIHDLVGLKNLKGVKKRLYFLFWLYLPLKKLKYITVISLKTKKEIAILLPWAEKKIRVIPNCLTVPVEKQLLLSENSKPLILVIGSTKNKNRERLFKAIIGLNVKLIIIGKLTKKLFALLVDNKIDFVNEITVSEFELIDYYKRSDILCFPSLYEGFGLPILEAQAQNCAVITSNKSPMKEVSGGAALLINPKSEEEIKNAITKLVNDTELRKELIQKGKENIKNYSPEIIANKYLDLYKEVLKNN</sequence>
<dbReference type="GO" id="GO:0016757">
    <property type="term" value="F:glycosyltransferase activity"/>
    <property type="evidence" value="ECO:0007669"/>
    <property type="project" value="InterPro"/>
</dbReference>
<protein>
    <submittedName>
        <fullName evidence="3">Glycosyltransferase involved in cell wall bisynthesis</fullName>
    </submittedName>
</protein>
<dbReference type="PANTHER" id="PTHR46401:SF2">
    <property type="entry name" value="GLYCOSYLTRANSFERASE WBBK-RELATED"/>
    <property type="match status" value="1"/>
</dbReference>
<evidence type="ECO:0000313" key="4">
    <source>
        <dbReference type="Proteomes" id="UP000184488"/>
    </source>
</evidence>
<dbReference type="PANTHER" id="PTHR46401">
    <property type="entry name" value="GLYCOSYLTRANSFERASE WBBK-RELATED"/>
    <property type="match status" value="1"/>
</dbReference>
<evidence type="ECO:0000259" key="2">
    <source>
        <dbReference type="Pfam" id="PF00534"/>
    </source>
</evidence>
<dbReference type="Pfam" id="PF00534">
    <property type="entry name" value="Glycos_transf_1"/>
    <property type="match status" value="1"/>
</dbReference>
<keyword evidence="1 3" id="KW-0808">Transferase</keyword>
<dbReference type="Proteomes" id="UP000184488">
    <property type="component" value="Unassembled WGS sequence"/>
</dbReference>
<dbReference type="Gene3D" id="3.40.50.2000">
    <property type="entry name" value="Glycogen Phosphorylase B"/>
    <property type="match status" value="2"/>
</dbReference>
<feature type="domain" description="Glycosyl transferase family 1" evidence="2">
    <location>
        <begin position="156"/>
        <end position="303"/>
    </location>
</feature>
<dbReference type="CDD" id="cd03809">
    <property type="entry name" value="GT4_MtfB-like"/>
    <property type="match status" value="1"/>
</dbReference>
<dbReference type="RefSeq" id="WP_073311625.1">
    <property type="nucleotide sequence ID" value="NZ_FQZI01000004.1"/>
</dbReference>
<dbReference type="InterPro" id="IPR001296">
    <property type="entry name" value="Glyco_trans_1"/>
</dbReference>
<dbReference type="EMBL" id="FQZI01000004">
    <property type="protein sequence ID" value="SHJ00854.1"/>
    <property type="molecule type" value="Genomic_DNA"/>
</dbReference>
<name>A0A1M6FT26_9FLAO</name>
<gene>
    <name evidence="3" type="ORF">SAMN05444363_2329</name>
</gene>
<accession>A0A1M6FT26</accession>
<dbReference type="STRING" id="415425.SAMN05444363_2329"/>
<proteinExistence type="predicted"/>
<evidence type="ECO:0000313" key="3">
    <source>
        <dbReference type="EMBL" id="SHJ00854.1"/>
    </source>
</evidence>
<organism evidence="3 4">
    <name type="scientific">Flavobacterium terrae</name>
    <dbReference type="NCBI Taxonomy" id="415425"/>
    <lineage>
        <taxon>Bacteria</taxon>
        <taxon>Pseudomonadati</taxon>
        <taxon>Bacteroidota</taxon>
        <taxon>Flavobacteriia</taxon>
        <taxon>Flavobacteriales</taxon>
        <taxon>Flavobacteriaceae</taxon>
        <taxon>Flavobacterium</taxon>
    </lineage>
</organism>
<dbReference type="SUPFAM" id="SSF53756">
    <property type="entry name" value="UDP-Glycosyltransferase/glycogen phosphorylase"/>
    <property type="match status" value="1"/>
</dbReference>
<reference evidence="4" key="1">
    <citation type="submission" date="2016-11" db="EMBL/GenBank/DDBJ databases">
        <authorList>
            <person name="Varghese N."/>
            <person name="Submissions S."/>
        </authorList>
    </citation>
    <scope>NUCLEOTIDE SEQUENCE [LARGE SCALE GENOMIC DNA]</scope>
    <source>
        <strain evidence="4">DSM 18829</strain>
    </source>
</reference>
<keyword evidence="4" id="KW-1185">Reference proteome</keyword>